<gene>
    <name evidence="1" type="ORF">SHERM_26140</name>
</gene>
<reference evidence="1" key="1">
    <citation type="submission" date="2019-12" db="EMBL/GenBank/DDBJ databases">
        <authorList>
            <person name="Scholes J."/>
        </authorList>
    </citation>
    <scope>NUCLEOTIDE SEQUENCE</scope>
</reference>
<dbReference type="Proteomes" id="UP001153555">
    <property type="component" value="Unassembled WGS sequence"/>
</dbReference>
<evidence type="ECO:0000313" key="1">
    <source>
        <dbReference type="EMBL" id="CAA0830750.1"/>
    </source>
</evidence>
<feature type="non-terminal residue" evidence="1">
    <location>
        <position position="1"/>
    </location>
</feature>
<accession>A0A9N7NKE8</accession>
<feature type="non-terminal residue" evidence="1">
    <location>
        <position position="108"/>
    </location>
</feature>
<comment type="caution">
    <text evidence="1">The sequence shown here is derived from an EMBL/GenBank/DDBJ whole genome shotgun (WGS) entry which is preliminary data.</text>
</comment>
<evidence type="ECO:0000313" key="2">
    <source>
        <dbReference type="Proteomes" id="UP001153555"/>
    </source>
</evidence>
<proteinExistence type="predicted"/>
<protein>
    <submittedName>
        <fullName evidence="1">Uncharacterized protein</fullName>
    </submittedName>
</protein>
<dbReference type="AlphaFoldDB" id="A0A9N7NKE8"/>
<name>A0A9N7NKE8_STRHE</name>
<organism evidence="1 2">
    <name type="scientific">Striga hermonthica</name>
    <name type="common">Purple witchweed</name>
    <name type="synonym">Buchnera hermonthica</name>
    <dbReference type="NCBI Taxonomy" id="68872"/>
    <lineage>
        <taxon>Eukaryota</taxon>
        <taxon>Viridiplantae</taxon>
        <taxon>Streptophyta</taxon>
        <taxon>Embryophyta</taxon>
        <taxon>Tracheophyta</taxon>
        <taxon>Spermatophyta</taxon>
        <taxon>Magnoliopsida</taxon>
        <taxon>eudicotyledons</taxon>
        <taxon>Gunneridae</taxon>
        <taxon>Pentapetalae</taxon>
        <taxon>asterids</taxon>
        <taxon>lamiids</taxon>
        <taxon>Lamiales</taxon>
        <taxon>Orobanchaceae</taxon>
        <taxon>Buchnereae</taxon>
        <taxon>Striga</taxon>
    </lineage>
</organism>
<dbReference type="EMBL" id="CACSLK010027831">
    <property type="protein sequence ID" value="CAA0830750.1"/>
    <property type="molecule type" value="Genomic_DNA"/>
</dbReference>
<keyword evidence="2" id="KW-1185">Reference proteome</keyword>
<sequence length="108" mass="11372">TSSASRALPPRAPTCALPTPCAARRRASCLARARAPPCSPSPSVTRSRAPAAPLLFLVGPCFEPISTIPIATRNMLPVTFPDVPRITPVTKLSRAFRHSAAFPIPAGF</sequence>